<feature type="transmembrane region" description="Helical" evidence="7">
    <location>
        <begin position="59"/>
        <end position="76"/>
    </location>
</feature>
<evidence type="ECO:0000259" key="8">
    <source>
        <dbReference type="Pfam" id="PF01694"/>
    </source>
</evidence>
<dbReference type="PANTHER" id="PTHR43731">
    <property type="entry name" value="RHOMBOID PROTEASE"/>
    <property type="match status" value="1"/>
</dbReference>
<dbReference type="Proteomes" id="UP000008312">
    <property type="component" value="Unassembled WGS sequence"/>
</dbReference>
<dbReference type="Gene3D" id="1.20.1540.10">
    <property type="entry name" value="Rhomboid-like"/>
    <property type="match status" value="1"/>
</dbReference>
<dbReference type="GO" id="GO:0004252">
    <property type="term" value="F:serine-type endopeptidase activity"/>
    <property type="evidence" value="ECO:0007669"/>
    <property type="project" value="InterPro"/>
</dbReference>
<name>D8M1G6_BLAHO</name>
<evidence type="ECO:0000256" key="4">
    <source>
        <dbReference type="ARBA" id="ARBA00022801"/>
    </source>
</evidence>
<dbReference type="InParanoid" id="D8M1G6"/>
<keyword evidence="4" id="KW-0378">Hydrolase</keyword>
<accession>D8M1G6</accession>
<organism evidence="9">
    <name type="scientific">Blastocystis hominis</name>
    <dbReference type="NCBI Taxonomy" id="12968"/>
    <lineage>
        <taxon>Eukaryota</taxon>
        <taxon>Sar</taxon>
        <taxon>Stramenopiles</taxon>
        <taxon>Bigyra</taxon>
        <taxon>Opalozoa</taxon>
        <taxon>Opalinata</taxon>
        <taxon>Blastocystidae</taxon>
        <taxon>Blastocystis</taxon>
    </lineage>
</organism>
<dbReference type="InterPro" id="IPR050925">
    <property type="entry name" value="Rhomboid_protease_S54"/>
</dbReference>
<dbReference type="InterPro" id="IPR035952">
    <property type="entry name" value="Rhomboid-like_sf"/>
</dbReference>
<evidence type="ECO:0000313" key="10">
    <source>
        <dbReference type="Proteomes" id="UP000008312"/>
    </source>
</evidence>
<dbReference type="GO" id="GO:0006465">
    <property type="term" value="P:signal peptide processing"/>
    <property type="evidence" value="ECO:0007669"/>
    <property type="project" value="TreeGrafter"/>
</dbReference>
<dbReference type="PANTHER" id="PTHR43731:SF14">
    <property type="entry name" value="PRESENILIN-ASSOCIATED RHOMBOID-LIKE PROTEIN, MITOCHONDRIAL"/>
    <property type="match status" value="1"/>
</dbReference>
<gene>
    <name evidence="9" type="ORF">GSBLH_T00006368001</name>
</gene>
<dbReference type="Pfam" id="PF01694">
    <property type="entry name" value="Rhomboid"/>
    <property type="match status" value="1"/>
</dbReference>
<dbReference type="GO" id="GO:0016020">
    <property type="term" value="C:membrane"/>
    <property type="evidence" value="ECO:0007669"/>
    <property type="project" value="UniProtKB-SubCell"/>
</dbReference>
<comment type="similarity">
    <text evidence="2">Belongs to the peptidase S54 family.</text>
</comment>
<dbReference type="SUPFAM" id="SSF144091">
    <property type="entry name" value="Rhomboid-like"/>
    <property type="match status" value="1"/>
</dbReference>
<feature type="domain" description="Peptidase S54 rhomboid" evidence="8">
    <location>
        <begin position="2"/>
        <end position="112"/>
    </location>
</feature>
<dbReference type="RefSeq" id="XP_012895953.1">
    <property type="nucleotide sequence ID" value="XM_013040499.1"/>
</dbReference>
<evidence type="ECO:0000256" key="6">
    <source>
        <dbReference type="ARBA" id="ARBA00023136"/>
    </source>
</evidence>
<evidence type="ECO:0000256" key="1">
    <source>
        <dbReference type="ARBA" id="ARBA00004141"/>
    </source>
</evidence>
<sequence>MEAWHIAANMIGLLSFAPLVRNKLGTDHFMFFYLSSCFFSSYCSWIWRCVRLRSAVSSLGASGAVYAVTALAAFFHDIDSALLCVCIFEIISLFRNSPFDNVAHLSGILWGFGEYYGDIGEDMYTGVI</sequence>
<proteinExistence type="inferred from homology"/>
<dbReference type="InterPro" id="IPR022764">
    <property type="entry name" value="Peptidase_S54_rhomboid_dom"/>
</dbReference>
<dbReference type="EMBL" id="FN668645">
    <property type="protein sequence ID" value="CBK21905.2"/>
    <property type="molecule type" value="Genomic_DNA"/>
</dbReference>
<feature type="transmembrane region" description="Helical" evidence="7">
    <location>
        <begin position="29"/>
        <end position="47"/>
    </location>
</feature>
<evidence type="ECO:0000313" key="9">
    <source>
        <dbReference type="EMBL" id="CBK21905.2"/>
    </source>
</evidence>
<dbReference type="AlphaFoldDB" id="D8M1G6"/>
<keyword evidence="5 7" id="KW-1133">Transmembrane helix</keyword>
<protein>
    <recommendedName>
        <fullName evidence="8">Peptidase S54 rhomboid domain-containing protein</fullName>
    </recommendedName>
</protein>
<keyword evidence="6 7" id="KW-0472">Membrane</keyword>
<reference evidence="9" key="1">
    <citation type="submission" date="2010-02" db="EMBL/GenBank/DDBJ databases">
        <title>Sequencing and annotation of the Blastocystis hominis genome.</title>
        <authorList>
            <person name="Wincker P."/>
        </authorList>
    </citation>
    <scope>NUCLEOTIDE SEQUENCE</scope>
    <source>
        <strain evidence="9">Singapore isolate B</strain>
    </source>
</reference>
<evidence type="ECO:0000256" key="3">
    <source>
        <dbReference type="ARBA" id="ARBA00022692"/>
    </source>
</evidence>
<comment type="subcellular location">
    <subcellularLocation>
        <location evidence="1">Membrane</location>
        <topology evidence="1">Multi-pass membrane protein</topology>
    </subcellularLocation>
</comment>
<evidence type="ECO:0000256" key="7">
    <source>
        <dbReference type="SAM" id="Phobius"/>
    </source>
</evidence>
<evidence type="ECO:0000256" key="2">
    <source>
        <dbReference type="ARBA" id="ARBA00009045"/>
    </source>
</evidence>
<evidence type="ECO:0000256" key="5">
    <source>
        <dbReference type="ARBA" id="ARBA00022989"/>
    </source>
</evidence>
<keyword evidence="10" id="KW-1185">Reference proteome</keyword>
<dbReference type="GeneID" id="24922493"/>
<keyword evidence="3 7" id="KW-0812">Transmembrane</keyword>